<proteinExistence type="predicted"/>
<name>A0A2J7QMH6_9NEOP</name>
<reference evidence="1 2" key="1">
    <citation type="submission" date="2017-12" db="EMBL/GenBank/DDBJ databases">
        <title>Hemimetabolous genomes reveal molecular basis of termite eusociality.</title>
        <authorList>
            <person name="Harrison M.C."/>
            <person name="Jongepier E."/>
            <person name="Robertson H.M."/>
            <person name="Arning N."/>
            <person name="Bitard-Feildel T."/>
            <person name="Chao H."/>
            <person name="Childers C.P."/>
            <person name="Dinh H."/>
            <person name="Doddapaneni H."/>
            <person name="Dugan S."/>
            <person name="Gowin J."/>
            <person name="Greiner C."/>
            <person name="Han Y."/>
            <person name="Hu H."/>
            <person name="Hughes D.S.T."/>
            <person name="Huylmans A.-K."/>
            <person name="Kemena C."/>
            <person name="Kremer L.P.M."/>
            <person name="Lee S.L."/>
            <person name="Lopez-Ezquerra A."/>
            <person name="Mallet L."/>
            <person name="Monroy-Kuhn J.M."/>
            <person name="Moser A."/>
            <person name="Murali S.C."/>
            <person name="Muzny D.M."/>
            <person name="Otani S."/>
            <person name="Piulachs M.-D."/>
            <person name="Poelchau M."/>
            <person name="Qu J."/>
            <person name="Schaub F."/>
            <person name="Wada-Katsumata A."/>
            <person name="Worley K.C."/>
            <person name="Xie Q."/>
            <person name="Ylla G."/>
            <person name="Poulsen M."/>
            <person name="Gibbs R.A."/>
            <person name="Schal C."/>
            <person name="Richards S."/>
            <person name="Belles X."/>
            <person name="Korb J."/>
            <person name="Bornberg-Bauer E."/>
        </authorList>
    </citation>
    <scope>NUCLEOTIDE SEQUENCE [LARGE SCALE GENOMIC DNA]</scope>
    <source>
        <tissue evidence="1">Whole body</tissue>
    </source>
</reference>
<dbReference type="Proteomes" id="UP000235965">
    <property type="component" value="Unassembled WGS sequence"/>
</dbReference>
<sequence>MWYIHDDGVLASADFSAAVQDVHNNTSHDRWISREGPTVWSSTSRDLNPLVFYLWGILKCLVYVAPFDNEEAPHHRITDDCQTIRN</sequence>
<dbReference type="GO" id="GO:0003676">
    <property type="term" value="F:nucleic acid binding"/>
    <property type="evidence" value="ECO:0007669"/>
    <property type="project" value="InterPro"/>
</dbReference>
<gene>
    <name evidence="1" type="ORF">B7P43_G10701</name>
</gene>
<protein>
    <submittedName>
        <fullName evidence="1">Uncharacterized protein</fullName>
    </submittedName>
</protein>
<dbReference type="InParanoid" id="A0A2J7QMH6"/>
<dbReference type="PANTHER" id="PTHR47326">
    <property type="entry name" value="TRANSPOSABLE ELEMENT TC3 TRANSPOSASE-LIKE PROTEIN"/>
    <property type="match status" value="1"/>
</dbReference>
<organism evidence="1 2">
    <name type="scientific">Cryptotermes secundus</name>
    <dbReference type="NCBI Taxonomy" id="105785"/>
    <lineage>
        <taxon>Eukaryota</taxon>
        <taxon>Metazoa</taxon>
        <taxon>Ecdysozoa</taxon>
        <taxon>Arthropoda</taxon>
        <taxon>Hexapoda</taxon>
        <taxon>Insecta</taxon>
        <taxon>Pterygota</taxon>
        <taxon>Neoptera</taxon>
        <taxon>Polyneoptera</taxon>
        <taxon>Dictyoptera</taxon>
        <taxon>Blattodea</taxon>
        <taxon>Blattoidea</taxon>
        <taxon>Termitoidae</taxon>
        <taxon>Kalotermitidae</taxon>
        <taxon>Cryptotermitinae</taxon>
        <taxon>Cryptotermes</taxon>
    </lineage>
</organism>
<dbReference type="AlphaFoldDB" id="A0A2J7QMH6"/>
<dbReference type="InterPro" id="IPR036397">
    <property type="entry name" value="RNaseH_sf"/>
</dbReference>
<accession>A0A2J7QMH6</accession>
<keyword evidence="2" id="KW-1185">Reference proteome</keyword>
<dbReference type="Gene3D" id="3.30.420.10">
    <property type="entry name" value="Ribonuclease H-like superfamily/Ribonuclease H"/>
    <property type="match status" value="1"/>
</dbReference>
<dbReference type="EMBL" id="NEVH01013208">
    <property type="protein sequence ID" value="PNF29768.1"/>
    <property type="molecule type" value="Genomic_DNA"/>
</dbReference>
<dbReference type="PANTHER" id="PTHR47326:SF1">
    <property type="entry name" value="HTH PSQ-TYPE DOMAIN-CONTAINING PROTEIN"/>
    <property type="match status" value="1"/>
</dbReference>
<comment type="caution">
    <text evidence="1">The sequence shown here is derived from an EMBL/GenBank/DDBJ whole genome shotgun (WGS) entry which is preliminary data.</text>
</comment>
<evidence type="ECO:0000313" key="1">
    <source>
        <dbReference type="EMBL" id="PNF29768.1"/>
    </source>
</evidence>
<evidence type="ECO:0000313" key="2">
    <source>
        <dbReference type="Proteomes" id="UP000235965"/>
    </source>
</evidence>